<dbReference type="RefSeq" id="XP_062683054.1">
    <property type="nucleotide sequence ID" value="XM_062821238.1"/>
</dbReference>
<sequence>MAKSTKMAEATFAVNVRGFHFGLLRLCPKAIGYSFNIPVILALLLKDAVFATAKMVFQVPMRLRYLFPAYGQHLAVETRKQAHQYASPYASPNASTDSLPSLISPGFSTYRKQAHLYASPNASTDSLPSLISPGSSTYSSNIGDLDLDLDLDPDDDELPSLPYVPPTPEEIKRWVELSFEERRKVADMQYNGWSWMSWSPPPSPSLPSRQHLPNGIPEWREEWSDFDLPPNPPNIPKSKDLGRWWGEATEEDRARINRINIDGLNWRTWGAPPPQRPCDGEFVVWSGIGPWAETGDDGGLPNGSPATGSSEQTLNEPMLDQQPLVQRHPHKGSSA</sequence>
<dbReference type="GeneID" id="87858392"/>
<reference evidence="2" key="2">
    <citation type="submission" date="2023-06" db="EMBL/GenBank/DDBJ databases">
        <authorList>
            <consortium name="Lawrence Berkeley National Laboratory"/>
            <person name="Haridas S."/>
            <person name="Hensen N."/>
            <person name="Bonometti L."/>
            <person name="Westerberg I."/>
            <person name="Brannstrom I.O."/>
            <person name="Guillou S."/>
            <person name="Cros-Aarteil S."/>
            <person name="Calhoun S."/>
            <person name="Kuo A."/>
            <person name="Mondo S."/>
            <person name="Pangilinan J."/>
            <person name="Riley R."/>
            <person name="Labutti K."/>
            <person name="Andreopoulos B."/>
            <person name="Lipzen A."/>
            <person name="Chen C."/>
            <person name="Yanf M."/>
            <person name="Daum C."/>
            <person name="Ng V."/>
            <person name="Clum A."/>
            <person name="Steindorff A."/>
            <person name="Ohm R."/>
            <person name="Martin F."/>
            <person name="Silar P."/>
            <person name="Natvig D."/>
            <person name="Lalanne C."/>
            <person name="Gautier V."/>
            <person name="Ament-Velasquez S.L."/>
            <person name="Kruys A."/>
            <person name="Hutchinson M.I."/>
            <person name="Powell A.J."/>
            <person name="Barry K."/>
            <person name="Miller A.N."/>
            <person name="Grigoriev I.V."/>
            <person name="Debuchy R."/>
            <person name="Gladieux P."/>
            <person name="Thoren M.H."/>
            <person name="Johannesson H."/>
        </authorList>
    </citation>
    <scope>NUCLEOTIDE SEQUENCE</scope>
    <source>
        <strain evidence="2">CBS 560.94</strain>
    </source>
</reference>
<evidence type="ECO:0000256" key="1">
    <source>
        <dbReference type="SAM" id="MobiDB-lite"/>
    </source>
</evidence>
<keyword evidence="3" id="KW-1185">Reference proteome</keyword>
<proteinExistence type="predicted"/>
<comment type="caution">
    <text evidence="2">The sequence shown here is derived from an EMBL/GenBank/DDBJ whole genome shotgun (WGS) entry which is preliminary data.</text>
</comment>
<evidence type="ECO:0008006" key="4">
    <source>
        <dbReference type="Google" id="ProtNLM"/>
    </source>
</evidence>
<dbReference type="AlphaFoldDB" id="A0AAE0JHJ7"/>
<name>A0AAE0JHJ7_9PEZI</name>
<accession>A0AAE0JHJ7</accession>
<protein>
    <recommendedName>
        <fullName evidence="4">Peroxin domain-containing protein</fullName>
    </recommendedName>
</protein>
<organism evidence="2 3">
    <name type="scientific">Neurospora tetraspora</name>
    <dbReference type="NCBI Taxonomy" id="94610"/>
    <lineage>
        <taxon>Eukaryota</taxon>
        <taxon>Fungi</taxon>
        <taxon>Dikarya</taxon>
        <taxon>Ascomycota</taxon>
        <taxon>Pezizomycotina</taxon>
        <taxon>Sordariomycetes</taxon>
        <taxon>Sordariomycetidae</taxon>
        <taxon>Sordariales</taxon>
        <taxon>Sordariaceae</taxon>
        <taxon>Neurospora</taxon>
    </lineage>
</organism>
<dbReference type="Proteomes" id="UP001278500">
    <property type="component" value="Unassembled WGS sequence"/>
</dbReference>
<gene>
    <name evidence="2" type="ORF">B0H65DRAFT_161180</name>
</gene>
<evidence type="ECO:0000313" key="2">
    <source>
        <dbReference type="EMBL" id="KAK3347972.1"/>
    </source>
</evidence>
<dbReference type="EMBL" id="JAUEPP010000003">
    <property type="protein sequence ID" value="KAK3347972.1"/>
    <property type="molecule type" value="Genomic_DNA"/>
</dbReference>
<feature type="compositionally biased region" description="Polar residues" evidence="1">
    <location>
        <begin position="304"/>
        <end position="315"/>
    </location>
</feature>
<reference evidence="2" key="1">
    <citation type="journal article" date="2023" name="Mol. Phylogenet. Evol.">
        <title>Genome-scale phylogeny and comparative genomics of the fungal order Sordariales.</title>
        <authorList>
            <person name="Hensen N."/>
            <person name="Bonometti L."/>
            <person name="Westerberg I."/>
            <person name="Brannstrom I.O."/>
            <person name="Guillou S."/>
            <person name="Cros-Aarteil S."/>
            <person name="Calhoun S."/>
            <person name="Haridas S."/>
            <person name="Kuo A."/>
            <person name="Mondo S."/>
            <person name="Pangilinan J."/>
            <person name="Riley R."/>
            <person name="LaButti K."/>
            <person name="Andreopoulos B."/>
            <person name="Lipzen A."/>
            <person name="Chen C."/>
            <person name="Yan M."/>
            <person name="Daum C."/>
            <person name="Ng V."/>
            <person name="Clum A."/>
            <person name="Steindorff A."/>
            <person name="Ohm R.A."/>
            <person name="Martin F."/>
            <person name="Silar P."/>
            <person name="Natvig D.O."/>
            <person name="Lalanne C."/>
            <person name="Gautier V."/>
            <person name="Ament-Velasquez S.L."/>
            <person name="Kruys A."/>
            <person name="Hutchinson M.I."/>
            <person name="Powell A.J."/>
            <person name="Barry K."/>
            <person name="Miller A.N."/>
            <person name="Grigoriev I.V."/>
            <person name="Debuchy R."/>
            <person name="Gladieux P."/>
            <person name="Hiltunen Thoren M."/>
            <person name="Johannesson H."/>
        </authorList>
    </citation>
    <scope>NUCLEOTIDE SEQUENCE</scope>
    <source>
        <strain evidence="2">CBS 560.94</strain>
    </source>
</reference>
<evidence type="ECO:0000313" key="3">
    <source>
        <dbReference type="Proteomes" id="UP001278500"/>
    </source>
</evidence>
<feature type="region of interest" description="Disordered" evidence="1">
    <location>
        <begin position="288"/>
        <end position="335"/>
    </location>
</feature>